<proteinExistence type="predicted"/>
<comment type="caution">
    <text evidence="1">The sequence shown here is derived from an EMBL/GenBank/DDBJ whole genome shotgun (WGS) entry which is preliminary data.</text>
</comment>
<accession>A0A0F9FQU9</accession>
<reference evidence="1" key="1">
    <citation type="journal article" date="2015" name="Nature">
        <title>Complex archaea that bridge the gap between prokaryotes and eukaryotes.</title>
        <authorList>
            <person name="Spang A."/>
            <person name="Saw J.H."/>
            <person name="Jorgensen S.L."/>
            <person name="Zaremba-Niedzwiedzka K."/>
            <person name="Martijn J."/>
            <person name="Lind A.E."/>
            <person name="van Eijk R."/>
            <person name="Schleper C."/>
            <person name="Guy L."/>
            <person name="Ettema T.J."/>
        </authorList>
    </citation>
    <scope>NUCLEOTIDE SEQUENCE</scope>
</reference>
<dbReference type="AlphaFoldDB" id="A0A0F9FQU9"/>
<protein>
    <submittedName>
        <fullName evidence="1">Uncharacterized protein</fullName>
    </submittedName>
</protein>
<organism evidence="1">
    <name type="scientific">marine sediment metagenome</name>
    <dbReference type="NCBI Taxonomy" id="412755"/>
    <lineage>
        <taxon>unclassified sequences</taxon>
        <taxon>metagenomes</taxon>
        <taxon>ecological metagenomes</taxon>
    </lineage>
</organism>
<dbReference type="EMBL" id="LAZR01022756">
    <property type="protein sequence ID" value="KKL80781.1"/>
    <property type="molecule type" value="Genomic_DNA"/>
</dbReference>
<name>A0A0F9FQU9_9ZZZZ</name>
<sequence>MPKLNPLKDGEWVYLKMSGYLFECCDCGLTHKLDFIVASEADGHILNGVEIALRAYRVDKRKPAKKKKKP</sequence>
<gene>
    <name evidence="1" type="ORF">LCGC14_2001310</name>
</gene>
<evidence type="ECO:0000313" key="1">
    <source>
        <dbReference type="EMBL" id="KKL80781.1"/>
    </source>
</evidence>